<feature type="region of interest" description="Disordered" evidence="4">
    <location>
        <begin position="103"/>
        <end position="213"/>
    </location>
</feature>
<keyword evidence="3" id="KW-0539">Nucleus</keyword>
<name>A0AAD7AFN4_9AGAR</name>
<dbReference type="SUPFAM" id="SSF48452">
    <property type="entry name" value="TPR-like"/>
    <property type="match status" value="1"/>
</dbReference>
<accession>A0AAD7AFN4</accession>
<dbReference type="GO" id="GO:0031048">
    <property type="term" value="P:regulatory ncRNA-mediated heterochromatin formation"/>
    <property type="evidence" value="ECO:0007669"/>
    <property type="project" value="TreeGrafter"/>
</dbReference>
<evidence type="ECO:0000256" key="4">
    <source>
        <dbReference type="SAM" id="MobiDB-lite"/>
    </source>
</evidence>
<dbReference type="Proteomes" id="UP001218218">
    <property type="component" value="Unassembled WGS sequence"/>
</dbReference>
<dbReference type="Pfam" id="PF08424">
    <property type="entry name" value="NRDE-2"/>
    <property type="match status" value="1"/>
</dbReference>
<organism evidence="5 6">
    <name type="scientific">Mycena albidolilacea</name>
    <dbReference type="NCBI Taxonomy" id="1033008"/>
    <lineage>
        <taxon>Eukaryota</taxon>
        <taxon>Fungi</taxon>
        <taxon>Dikarya</taxon>
        <taxon>Basidiomycota</taxon>
        <taxon>Agaricomycotina</taxon>
        <taxon>Agaricomycetes</taxon>
        <taxon>Agaricomycetidae</taxon>
        <taxon>Agaricales</taxon>
        <taxon>Marasmiineae</taxon>
        <taxon>Mycenaceae</taxon>
        <taxon>Mycena</taxon>
    </lineage>
</organism>
<feature type="compositionally biased region" description="Basic and acidic residues" evidence="4">
    <location>
        <begin position="37"/>
        <end position="68"/>
    </location>
</feature>
<feature type="compositionally biased region" description="Polar residues" evidence="4">
    <location>
        <begin position="167"/>
        <end position="176"/>
    </location>
</feature>
<comment type="similarity">
    <text evidence="2">Belongs to the NRDE2 family.</text>
</comment>
<dbReference type="EMBL" id="JARIHO010000008">
    <property type="protein sequence ID" value="KAJ7357235.1"/>
    <property type="molecule type" value="Genomic_DNA"/>
</dbReference>
<feature type="compositionally biased region" description="Acidic residues" evidence="4">
    <location>
        <begin position="984"/>
        <end position="993"/>
    </location>
</feature>
<dbReference type="PANTHER" id="PTHR13471">
    <property type="entry name" value="TETRATRICOPEPTIDE-LIKE HELICAL"/>
    <property type="match status" value="1"/>
</dbReference>
<evidence type="ECO:0000256" key="1">
    <source>
        <dbReference type="ARBA" id="ARBA00004123"/>
    </source>
</evidence>
<evidence type="ECO:0000313" key="5">
    <source>
        <dbReference type="EMBL" id="KAJ7357235.1"/>
    </source>
</evidence>
<sequence length="1009" mass="112300">MASVPPSFASFPDLPSNSAPAPPKHKERERKRKHKDITRPEKHKDRPKLNDEPRDSGSRFYYSDRKGDPLNIQYGGMHSRDVPKYRTGRHVLGLPPSFSAFRTSHGIEVGPPGKRKMPSLTDASSRALLSRQPTRSLVNATAAPSSKYEEHDGFLRLPSRAVHEQSYRSIENTNPNSDSESESGAGESDIGESSEDDATPDSHTATHRSLNERLTADPRSISNWLSLLSHTLLTTPTTSKNATRARSEISISILARAIAVDGNGNSCLLRVKYLQAGEEVWHESKLRAEWEDALRKVKGVEIWMEWFEWRIRNGTKGISAVVEDAKRALAAVRDEVGQVRIFWRLAVAFQSAGFGERATAMFQAQAELTFQIPQALYGLPLQHRLDSLEEFWESECPRLGEVGAQGWDSWYSSGWPSVPPPAQPSPSLVDDLDPYRKFGFSESLADRTLFLPRRSTESEADSDPYSTILFSDIRDVLLHLDSSSAKDVLRYAWLTVLGLHLPGFKAAAAADADGLDWDDRWCHAYLTRPAFLEALFPKAPQSRIVNDAVAGVIIGREREYTSGLGNPVLSWGWGVIGPLEVPSSHGKTRGLWNKEELDGVDVAFIRNIFEHLRLGNDDVHWDLLALAFAAASSVKGALKLSRAFLSTAPDSLFHWAAHARLEQLRGRLDDARKVYETVLSAPSPPTRPGIGQLWWDWAQLEWLAGAADAALKVILRSAGVQGSGGVVLLRAKRNLDDNAGAVGADAQAREGWVKLRALIELLTSNEVEQALRVFDEHGAQAQERLLVSELLMLYRHGTILRNPTPPAVLRERVEKAITLYPSNSVVLGLFLEAEKGQGVWGKVRALLGEGASVEKDILRRVEEVWVAGWDKSRWEAEVERTRSGLAAALDSERTRRSATLWRIFIEFEIRVGQLNRAKKLLYRAIGDCPLAKELYLVAFGALRGVFSGPELNGIADTMAERELRLRRGLDELLEGWEENNGSEMESESDNNGDEIERAAAEYRSRLPYK</sequence>
<dbReference type="InterPro" id="IPR011990">
    <property type="entry name" value="TPR-like_helical_dom_sf"/>
</dbReference>
<evidence type="ECO:0000256" key="3">
    <source>
        <dbReference type="ARBA" id="ARBA00023242"/>
    </source>
</evidence>
<feature type="region of interest" description="Disordered" evidence="4">
    <location>
        <begin position="976"/>
        <end position="1009"/>
    </location>
</feature>
<feature type="compositionally biased region" description="Basic residues" evidence="4">
    <location>
        <begin position="23"/>
        <end position="36"/>
    </location>
</feature>
<comment type="caution">
    <text evidence="5">The sequence shown here is derived from an EMBL/GenBank/DDBJ whole genome shotgun (WGS) entry which is preliminary data.</text>
</comment>
<keyword evidence="6" id="KW-1185">Reference proteome</keyword>
<dbReference type="GO" id="GO:1902369">
    <property type="term" value="P:negative regulation of RNA catabolic process"/>
    <property type="evidence" value="ECO:0007669"/>
    <property type="project" value="TreeGrafter"/>
</dbReference>
<feature type="compositionally biased region" description="Polar residues" evidence="4">
    <location>
        <begin position="131"/>
        <end position="144"/>
    </location>
</feature>
<evidence type="ECO:0000313" key="6">
    <source>
        <dbReference type="Proteomes" id="UP001218218"/>
    </source>
</evidence>
<dbReference type="Gene3D" id="1.25.40.10">
    <property type="entry name" value="Tetratricopeptide repeat domain"/>
    <property type="match status" value="1"/>
</dbReference>
<feature type="region of interest" description="Disordered" evidence="4">
    <location>
        <begin position="1"/>
        <end position="78"/>
    </location>
</feature>
<proteinExistence type="inferred from homology"/>
<evidence type="ECO:0000256" key="2">
    <source>
        <dbReference type="ARBA" id="ARBA00009265"/>
    </source>
</evidence>
<feature type="compositionally biased region" description="Acidic residues" evidence="4">
    <location>
        <begin position="189"/>
        <end position="199"/>
    </location>
</feature>
<gene>
    <name evidence="5" type="ORF">DFH08DRAFT_736660</name>
</gene>
<dbReference type="InterPro" id="IPR013633">
    <property type="entry name" value="NRDE-2"/>
</dbReference>
<dbReference type="AlphaFoldDB" id="A0AAD7AFN4"/>
<reference evidence="5" key="1">
    <citation type="submission" date="2023-03" db="EMBL/GenBank/DDBJ databases">
        <title>Massive genome expansion in bonnet fungi (Mycena s.s.) driven by repeated elements and novel gene families across ecological guilds.</title>
        <authorList>
            <consortium name="Lawrence Berkeley National Laboratory"/>
            <person name="Harder C.B."/>
            <person name="Miyauchi S."/>
            <person name="Viragh M."/>
            <person name="Kuo A."/>
            <person name="Thoen E."/>
            <person name="Andreopoulos B."/>
            <person name="Lu D."/>
            <person name="Skrede I."/>
            <person name="Drula E."/>
            <person name="Henrissat B."/>
            <person name="Morin E."/>
            <person name="Kohler A."/>
            <person name="Barry K."/>
            <person name="LaButti K."/>
            <person name="Morin E."/>
            <person name="Salamov A."/>
            <person name="Lipzen A."/>
            <person name="Mereny Z."/>
            <person name="Hegedus B."/>
            <person name="Baldrian P."/>
            <person name="Stursova M."/>
            <person name="Weitz H."/>
            <person name="Taylor A."/>
            <person name="Grigoriev I.V."/>
            <person name="Nagy L.G."/>
            <person name="Martin F."/>
            <person name="Kauserud H."/>
        </authorList>
    </citation>
    <scope>NUCLEOTIDE SEQUENCE</scope>
    <source>
        <strain evidence="5">CBHHK002</strain>
    </source>
</reference>
<dbReference type="GO" id="GO:0071013">
    <property type="term" value="C:catalytic step 2 spliceosome"/>
    <property type="evidence" value="ECO:0007669"/>
    <property type="project" value="TreeGrafter"/>
</dbReference>
<feature type="compositionally biased region" description="Basic and acidic residues" evidence="4">
    <location>
        <begin position="994"/>
        <end position="1009"/>
    </location>
</feature>
<comment type="subcellular location">
    <subcellularLocation>
        <location evidence="1">Nucleus</location>
    </subcellularLocation>
</comment>
<dbReference type="PANTHER" id="PTHR13471:SF0">
    <property type="entry name" value="NUCLEAR EXOSOME REGULATOR NRDE2"/>
    <property type="match status" value="1"/>
</dbReference>
<protein>
    <submittedName>
        <fullName evidence="5">NRDE-2, necessary for RNA interference-domain-containing protein</fullName>
    </submittedName>
</protein>